<protein>
    <submittedName>
        <fullName evidence="1">Uncharacterized protein</fullName>
    </submittedName>
</protein>
<sequence>MPLVLSKAKESDATRIADIHMAAFGSNEMLLAQFPTPAARKGLWVSLVEKVVSELRDPKWAILVILHHDHCKIISFAKWCLPISKSEGYEEHPWRWPKETNMAILNQWTKKIGAANDKILRDLPCYRLSFIGTDPKYQGLGAASLLLKWGLDRSREENVPTVLEATPNATPFYQKFGFRAEERISMQLEAVNRNREPVLYEEIYFVSWPIMPLGHETFTKSEPLCVESAHSTAN</sequence>
<evidence type="ECO:0000313" key="1">
    <source>
        <dbReference type="EMBL" id="KAI2384597.1"/>
    </source>
</evidence>
<organism evidence="1">
    <name type="scientific">Ophidiomyces ophidiicola</name>
    <dbReference type="NCBI Taxonomy" id="1387563"/>
    <lineage>
        <taxon>Eukaryota</taxon>
        <taxon>Fungi</taxon>
        <taxon>Dikarya</taxon>
        <taxon>Ascomycota</taxon>
        <taxon>Pezizomycotina</taxon>
        <taxon>Eurotiomycetes</taxon>
        <taxon>Eurotiomycetidae</taxon>
        <taxon>Onygenales</taxon>
        <taxon>Onygenaceae</taxon>
        <taxon>Ophidiomyces</taxon>
    </lineage>
</organism>
<proteinExistence type="predicted"/>
<reference evidence="1" key="1">
    <citation type="journal article" date="2022" name="bioRxiv">
        <title>Population genetic analysis of Ophidiomyces ophidiicola, the causative agent of snake fungal disease, indicates recent introductions to the USA.</title>
        <authorList>
            <person name="Ladner J.T."/>
            <person name="Palmer J.M."/>
            <person name="Ettinger C.L."/>
            <person name="Stajich J.E."/>
            <person name="Farrell T.M."/>
            <person name="Glorioso B.M."/>
            <person name="Lawson B."/>
            <person name="Price S.J."/>
            <person name="Stengle A.G."/>
            <person name="Grear D.A."/>
            <person name="Lorch J.M."/>
        </authorList>
    </citation>
    <scope>NUCLEOTIDE SEQUENCE</scope>
    <source>
        <strain evidence="1">NWHC 24266-5</strain>
    </source>
</reference>
<comment type="caution">
    <text evidence="1">The sequence shown here is derived from an EMBL/GenBank/DDBJ whole genome shotgun (WGS) entry which is preliminary data.</text>
</comment>
<gene>
    <name evidence="1" type="ORF">LOY88_004549</name>
</gene>
<name>A0ACB8UV80_9EURO</name>
<accession>A0ACB8UV80</accession>
<dbReference type="EMBL" id="JALBCA010000070">
    <property type="protein sequence ID" value="KAI2384597.1"/>
    <property type="molecule type" value="Genomic_DNA"/>
</dbReference>